<dbReference type="InterPro" id="IPR000719">
    <property type="entry name" value="Prot_kinase_dom"/>
</dbReference>
<dbReference type="EC" id="2.7.11.11" evidence="1"/>
<dbReference type="Gene3D" id="3.30.200.20">
    <property type="entry name" value="Phosphorylase Kinase, domain 1"/>
    <property type="match status" value="1"/>
</dbReference>
<evidence type="ECO:0000256" key="6">
    <source>
        <dbReference type="ARBA" id="ARBA00022840"/>
    </source>
</evidence>
<evidence type="ECO:0000256" key="7">
    <source>
        <dbReference type="ARBA" id="ARBA00047292"/>
    </source>
</evidence>
<dbReference type="RefSeq" id="XP_025380492.1">
    <property type="nucleotide sequence ID" value="XM_025518641.1"/>
</dbReference>
<protein>
    <recommendedName>
        <fullName evidence="1">cAMP-dependent protein kinase</fullName>
        <ecNumber evidence="1">2.7.11.11</ecNumber>
    </recommendedName>
</protein>
<evidence type="ECO:0000313" key="11">
    <source>
        <dbReference type="EMBL" id="PWN93294.1"/>
    </source>
</evidence>
<dbReference type="GeneID" id="37040557"/>
<sequence>GTGTFGRVLLVRDRSMSRQRRDAYFALKVLRKSEIVKLKQVQHIESERAILSRIEHPFIVNLHRTFQDSLNCYMLMEYVIGGEIFSHLRRAGRFSVDVTRFYTATLLLAIRHLHSRNIVYRDLKPENLLLDETGYIKMTDFGFAKHLCDERTWTLCGTPEYLAPEIIESKGHGRAADYWALGVLMFEMMCGHPPYFGSDAFATYEKILAGDLRFPAHVDADTKHLITSLLEPDVSKRMGNLAGGAEDMMNHRWFLGVDWSALEAKRIPAPIVPGNLPPGDTSMFQKYSTVDLKTMPGLASGHSHAATAYNPQQERGSYDHLFGEF</sequence>
<evidence type="ECO:0000313" key="12">
    <source>
        <dbReference type="Proteomes" id="UP000245768"/>
    </source>
</evidence>
<dbReference type="OrthoDB" id="63267at2759"/>
<dbReference type="AlphaFoldDB" id="A0A316YWY2"/>
<dbReference type="GO" id="GO:0005524">
    <property type="term" value="F:ATP binding"/>
    <property type="evidence" value="ECO:0007669"/>
    <property type="project" value="UniProtKB-KW"/>
</dbReference>
<dbReference type="PANTHER" id="PTHR24353">
    <property type="entry name" value="CYCLIC NUCLEOTIDE-DEPENDENT PROTEIN KINASE"/>
    <property type="match status" value="1"/>
</dbReference>
<dbReference type="CDD" id="cd05580">
    <property type="entry name" value="STKc_PKA_like"/>
    <property type="match status" value="1"/>
</dbReference>
<evidence type="ECO:0000259" key="9">
    <source>
        <dbReference type="PROSITE" id="PS50011"/>
    </source>
</evidence>
<dbReference type="GO" id="GO:0004691">
    <property type="term" value="F:cAMP-dependent protein kinase activity"/>
    <property type="evidence" value="ECO:0007669"/>
    <property type="project" value="UniProtKB-EC"/>
</dbReference>
<proteinExistence type="predicted"/>
<dbReference type="SMART" id="SM00220">
    <property type="entry name" value="S_TKc"/>
    <property type="match status" value="1"/>
</dbReference>
<keyword evidence="12" id="KW-1185">Reference proteome</keyword>
<dbReference type="Gene3D" id="1.10.510.10">
    <property type="entry name" value="Transferase(Phosphotransferase) domain 1"/>
    <property type="match status" value="1"/>
</dbReference>
<comment type="catalytic activity">
    <reaction evidence="8">
        <text>L-seryl-[protein] + ATP = O-phospho-L-seryl-[protein] + ADP + H(+)</text>
        <dbReference type="Rhea" id="RHEA:17989"/>
        <dbReference type="Rhea" id="RHEA-COMP:9863"/>
        <dbReference type="Rhea" id="RHEA-COMP:11604"/>
        <dbReference type="ChEBI" id="CHEBI:15378"/>
        <dbReference type="ChEBI" id="CHEBI:29999"/>
        <dbReference type="ChEBI" id="CHEBI:30616"/>
        <dbReference type="ChEBI" id="CHEBI:83421"/>
        <dbReference type="ChEBI" id="CHEBI:456216"/>
        <dbReference type="EC" id="2.7.11.11"/>
    </reaction>
</comment>
<feature type="domain" description="Protein kinase" evidence="9">
    <location>
        <begin position="1"/>
        <end position="254"/>
    </location>
</feature>
<feature type="domain" description="AGC-kinase C-terminal" evidence="10">
    <location>
        <begin position="255"/>
        <end position="325"/>
    </location>
</feature>
<dbReference type="PROSITE" id="PS00108">
    <property type="entry name" value="PROTEIN_KINASE_ST"/>
    <property type="match status" value="1"/>
</dbReference>
<evidence type="ECO:0000256" key="8">
    <source>
        <dbReference type="ARBA" id="ARBA00047454"/>
    </source>
</evidence>
<evidence type="ECO:0000256" key="3">
    <source>
        <dbReference type="ARBA" id="ARBA00022679"/>
    </source>
</evidence>
<dbReference type="PANTHER" id="PTHR24353:SF37">
    <property type="entry name" value="CAMP-DEPENDENT PROTEIN KINASE CATALYTIC SUBUNIT PRKX"/>
    <property type="match status" value="1"/>
</dbReference>
<accession>A0A316YWY2</accession>
<reference evidence="11 12" key="1">
    <citation type="journal article" date="2018" name="Mol. Biol. Evol.">
        <title>Broad Genomic Sampling Reveals a Smut Pathogenic Ancestry of the Fungal Clade Ustilaginomycotina.</title>
        <authorList>
            <person name="Kijpornyongpan T."/>
            <person name="Mondo S.J."/>
            <person name="Barry K."/>
            <person name="Sandor L."/>
            <person name="Lee J."/>
            <person name="Lipzen A."/>
            <person name="Pangilinan J."/>
            <person name="LaButti K."/>
            <person name="Hainaut M."/>
            <person name="Henrissat B."/>
            <person name="Grigoriev I.V."/>
            <person name="Spatafora J.W."/>
            <person name="Aime M.C."/>
        </authorList>
    </citation>
    <scope>NUCLEOTIDE SEQUENCE [LARGE SCALE GENOMIC DNA]</scope>
    <source>
        <strain evidence="11 12">MCA 4198</strain>
    </source>
</reference>
<dbReference type="GO" id="GO:0005829">
    <property type="term" value="C:cytosol"/>
    <property type="evidence" value="ECO:0007669"/>
    <property type="project" value="TreeGrafter"/>
</dbReference>
<dbReference type="InParanoid" id="A0A316YWY2"/>
<dbReference type="InterPro" id="IPR011009">
    <property type="entry name" value="Kinase-like_dom_sf"/>
</dbReference>
<evidence type="ECO:0000256" key="4">
    <source>
        <dbReference type="ARBA" id="ARBA00022741"/>
    </source>
</evidence>
<keyword evidence="4" id="KW-0547">Nucleotide-binding</keyword>
<dbReference type="STRING" id="215250.A0A316YWY2"/>
<dbReference type="InterPro" id="IPR008271">
    <property type="entry name" value="Ser/Thr_kinase_AS"/>
</dbReference>
<dbReference type="Proteomes" id="UP000245768">
    <property type="component" value="Unassembled WGS sequence"/>
</dbReference>
<dbReference type="InterPro" id="IPR000961">
    <property type="entry name" value="AGC-kinase_C"/>
</dbReference>
<dbReference type="FunFam" id="1.10.510.10:FF:000005">
    <property type="entry name" value="cAMP-dependent protein kinase catalytic subunit alpha"/>
    <property type="match status" value="1"/>
</dbReference>
<keyword evidence="3" id="KW-0808">Transferase</keyword>
<keyword evidence="2" id="KW-0723">Serine/threonine-protein kinase</keyword>
<evidence type="ECO:0000256" key="5">
    <source>
        <dbReference type="ARBA" id="ARBA00022777"/>
    </source>
</evidence>
<feature type="non-terminal residue" evidence="11">
    <location>
        <position position="1"/>
    </location>
</feature>
<name>A0A316YWY2_9BASI</name>
<evidence type="ECO:0000256" key="2">
    <source>
        <dbReference type="ARBA" id="ARBA00022527"/>
    </source>
</evidence>
<evidence type="ECO:0000259" key="10">
    <source>
        <dbReference type="PROSITE" id="PS51285"/>
    </source>
</evidence>
<dbReference type="PROSITE" id="PS51285">
    <property type="entry name" value="AGC_KINASE_CTER"/>
    <property type="match status" value="1"/>
</dbReference>
<keyword evidence="6" id="KW-0067">ATP-binding</keyword>
<gene>
    <name evidence="11" type="ORF">FA10DRAFT_225316</name>
</gene>
<comment type="catalytic activity">
    <reaction evidence="7">
        <text>L-threonyl-[protein] + ATP = O-phospho-L-threonyl-[protein] + ADP + H(+)</text>
        <dbReference type="Rhea" id="RHEA:46608"/>
        <dbReference type="Rhea" id="RHEA-COMP:11060"/>
        <dbReference type="Rhea" id="RHEA-COMP:11605"/>
        <dbReference type="ChEBI" id="CHEBI:15378"/>
        <dbReference type="ChEBI" id="CHEBI:30013"/>
        <dbReference type="ChEBI" id="CHEBI:30616"/>
        <dbReference type="ChEBI" id="CHEBI:61977"/>
        <dbReference type="ChEBI" id="CHEBI:456216"/>
        <dbReference type="EC" id="2.7.11.11"/>
    </reaction>
</comment>
<keyword evidence="5 11" id="KW-0418">Kinase</keyword>
<dbReference type="SUPFAM" id="SSF56112">
    <property type="entry name" value="Protein kinase-like (PK-like)"/>
    <property type="match status" value="1"/>
</dbReference>
<dbReference type="EMBL" id="KZ819634">
    <property type="protein sequence ID" value="PWN93294.1"/>
    <property type="molecule type" value="Genomic_DNA"/>
</dbReference>
<dbReference type="GO" id="GO:0005952">
    <property type="term" value="C:cAMP-dependent protein kinase complex"/>
    <property type="evidence" value="ECO:0007669"/>
    <property type="project" value="TreeGrafter"/>
</dbReference>
<dbReference type="PROSITE" id="PS50011">
    <property type="entry name" value="PROTEIN_KINASE_DOM"/>
    <property type="match status" value="1"/>
</dbReference>
<organism evidence="11 12">
    <name type="scientific">Acaromyces ingoldii</name>
    <dbReference type="NCBI Taxonomy" id="215250"/>
    <lineage>
        <taxon>Eukaryota</taxon>
        <taxon>Fungi</taxon>
        <taxon>Dikarya</taxon>
        <taxon>Basidiomycota</taxon>
        <taxon>Ustilaginomycotina</taxon>
        <taxon>Exobasidiomycetes</taxon>
        <taxon>Exobasidiales</taxon>
        <taxon>Cryptobasidiaceae</taxon>
        <taxon>Acaromyces</taxon>
    </lineage>
</organism>
<dbReference type="Pfam" id="PF00069">
    <property type="entry name" value="Pkinase"/>
    <property type="match status" value="1"/>
</dbReference>
<evidence type="ECO:0000256" key="1">
    <source>
        <dbReference type="ARBA" id="ARBA00012444"/>
    </source>
</evidence>